<organism evidence="2 3">
    <name type="scientific">Effusibacillus lacus</name>
    <dbReference type="NCBI Taxonomy" id="1348429"/>
    <lineage>
        <taxon>Bacteria</taxon>
        <taxon>Bacillati</taxon>
        <taxon>Bacillota</taxon>
        <taxon>Bacilli</taxon>
        <taxon>Bacillales</taxon>
        <taxon>Alicyclobacillaceae</taxon>
        <taxon>Effusibacillus</taxon>
    </lineage>
</organism>
<sequence>MSRIRILPMLIFLTASLLVLFGGWILYRDYGVVRPLQKELISTRQVNAVDVRLNGSPKVIEVSVNRVSDLQTAYKSIQAKISNKLNAGVNVKMKDKRTPELEKLFQNYQPIIYEGIAKGSFTEMIDKVQSQGRKDGLDRTVVTMDSEYLYIQLERGDNYLYEVIPYNLSNPATGTRGVKTL</sequence>
<name>A0A292YLJ5_9BACL</name>
<dbReference type="EMBL" id="BDUF01000029">
    <property type="protein sequence ID" value="GAX89779.1"/>
    <property type="molecule type" value="Genomic_DNA"/>
</dbReference>
<evidence type="ECO:0000256" key="1">
    <source>
        <dbReference type="SAM" id="Phobius"/>
    </source>
</evidence>
<dbReference type="AlphaFoldDB" id="A0A292YLJ5"/>
<protein>
    <submittedName>
        <fullName evidence="2">Uncharacterized protein</fullName>
    </submittedName>
</protein>
<reference evidence="3" key="1">
    <citation type="submission" date="2017-07" db="EMBL/GenBank/DDBJ databases">
        <title>Draft genome sequence of Effusibacillus lacus strain skLN1.</title>
        <authorList>
            <person name="Watanabe M."/>
            <person name="Kojima H."/>
            <person name="Fukui M."/>
        </authorList>
    </citation>
    <scope>NUCLEOTIDE SEQUENCE [LARGE SCALE GENOMIC DNA]</scope>
    <source>
        <strain evidence="3">skLN1</strain>
    </source>
</reference>
<evidence type="ECO:0000313" key="3">
    <source>
        <dbReference type="Proteomes" id="UP000217785"/>
    </source>
</evidence>
<feature type="transmembrane region" description="Helical" evidence="1">
    <location>
        <begin position="6"/>
        <end position="27"/>
    </location>
</feature>
<dbReference type="RefSeq" id="WP_096181475.1">
    <property type="nucleotide sequence ID" value="NZ_BDUF01000029.1"/>
</dbReference>
<accession>A0A292YLJ5</accession>
<keyword evidence="1" id="KW-0472">Membrane</keyword>
<proteinExistence type="predicted"/>
<dbReference type="OrthoDB" id="2652483at2"/>
<comment type="caution">
    <text evidence="2">The sequence shown here is derived from an EMBL/GenBank/DDBJ whole genome shotgun (WGS) entry which is preliminary data.</text>
</comment>
<keyword evidence="1" id="KW-0812">Transmembrane</keyword>
<keyword evidence="3" id="KW-1185">Reference proteome</keyword>
<keyword evidence="1" id="KW-1133">Transmembrane helix</keyword>
<gene>
    <name evidence="2" type="ORF">EFBL_1404</name>
</gene>
<evidence type="ECO:0000313" key="2">
    <source>
        <dbReference type="EMBL" id="GAX89779.1"/>
    </source>
</evidence>
<dbReference type="Proteomes" id="UP000217785">
    <property type="component" value="Unassembled WGS sequence"/>
</dbReference>